<dbReference type="SUPFAM" id="SSF69065">
    <property type="entry name" value="RNase III domain-like"/>
    <property type="match status" value="1"/>
</dbReference>
<comment type="catalytic activity">
    <reaction evidence="1">
        <text>Endonucleolytic cleavage to 5'-phosphomonoester.</text>
        <dbReference type="EC" id="3.1.26.3"/>
    </reaction>
</comment>
<feature type="domain" description="DRBM" evidence="10">
    <location>
        <begin position="344"/>
        <end position="410"/>
    </location>
</feature>
<feature type="region of interest" description="Disordered" evidence="9">
    <location>
        <begin position="425"/>
        <end position="445"/>
    </location>
</feature>
<evidence type="ECO:0000256" key="1">
    <source>
        <dbReference type="ARBA" id="ARBA00000109"/>
    </source>
</evidence>
<reference evidence="12 13" key="1">
    <citation type="submission" date="2016-02" db="EMBL/GenBank/DDBJ databases">
        <title>Complete genome sequence and transcriptome regulation of the pentose utilising yeast Sugiyamaella lignohabitans.</title>
        <authorList>
            <person name="Bellasio M."/>
            <person name="Peymann A."/>
            <person name="Valli M."/>
            <person name="Sipitzky M."/>
            <person name="Graf A."/>
            <person name="Sauer M."/>
            <person name="Marx H."/>
            <person name="Mattanovich D."/>
        </authorList>
    </citation>
    <scope>NUCLEOTIDE SEQUENCE [LARGE SCALE GENOMIC DNA]</scope>
    <source>
        <strain evidence="12 13">CBS 10342</strain>
    </source>
</reference>
<dbReference type="Pfam" id="PF00636">
    <property type="entry name" value="Ribonuclease_3"/>
    <property type="match status" value="1"/>
</dbReference>
<evidence type="ECO:0000256" key="4">
    <source>
        <dbReference type="ARBA" id="ARBA00022722"/>
    </source>
</evidence>
<sequence>MIFEKVQTKERKLKSWDKQHQSQGLKGKDPARMNPQHVKSSKPQDISIEQLEQIKWTMITISTELKNLLAICPKLAEMDLSELDEYYDQGFYEHKPPESTIDKTKTKSPSTVLIENLDINVSHIIRESPIIRTAWEIKHSYEGYQLPILDSIMNFESLPVVDKYVSPYRPSTSDIEDSNDVIYWPPPLPPIKDKRLENQVFTHKSVANEWGNYKQTKDNERLEFIGDAVLNFTVSNIIYEWFPDANEGDLTNMRSLLACNSTLWDVCTMYGIDKSLDTGFEMISEIDGKKSKVVADIMEAYIGALYTETEEGPTVVKEWLIDLFKPMMRELHKQKVAEEPIDREAKQRLYGLISIADVGPEYTTLIEGNSEYPFVVQCVMGGEVIGVGVGNSMKTAGLRAAMMALSTPVTISRWLAKRRQVSMGRTVIPKASSSKKQATKSPGTGPKSELYAIIGSAEQRPVYSCIPVAEGFKAKVSIFGEFLGEGIGRTKKLAEAEAAQDALVNNKSTISRWAIATKD</sequence>
<feature type="domain" description="RNase III" evidence="11">
    <location>
        <begin position="191"/>
        <end position="310"/>
    </location>
</feature>
<dbReference type="SMART" id="SM00358">
    <property type="entry name" value="DSRM"/>
    <property type="match status" value="2"/>
</dbReference>
<protein>
    <recommendedName>
        <fullName evidence="3">ribonuclease III</fullName>
        <ecNumber evidence="3">3.1.26.3</ecNumber>
    </recommendedName>
</protein>
<dbReference type="SMART" id="SM00535">
    <property type="entry name" value="RIBOc"/>
    <property type="match status" value="1"/>
</dbReference>
<keyword evidence="4" id="KW-0540">Nuclease</keyword>
<dbReference type="GO" id="GO:0004525">
    <property type="term" value="F:ribonuclease III activity"/>
    <property type="evidence" value="ECO:0007669"/>
    <property type="project" value="UniProtKB-EC"/>
</dbReference>
<dbReference type="FunFam" id="1.10.1520.10:FF:000001">
    <property type="entry name" value="Ribonuclease 3"/>
    <property type="match status" value="1"/>
</dbReference>
<dbReference type="InterPro" id="IPR000999">
    <property type="entry name" value="RNase_III_dom"/>
</dbReference>
<evidence type="ECO:0000256" key="2">
    <source>
        <dbReference type="ARBA" id="ARBA00010183"/>
    </source>
</evidence>
<comment type="similarity">
    <text evidence="2">Belongs to the ribonuclease III family.</text>
</comment>
<name>A0A161HHL3_9ASCO</name>
<dbReference type="GO" id="GO:0034963">
    <property type="term" value="P:box C/D sno(s)RNA processing"/>
    <property type="evidence" value="ECO:0007669"/>
    <property type="project" value="UniProtKB-ARBA"/>
</dbReference>
<feature type="compositionally biased region" description="Basic and acidic residues" evidence="9">
    <location>
        <begin position="1"/>
        <end position="31"/>
    </location>
</feature>
<evidence type="ECO:0000256" key="6">
    <source>
        <dbReference type="ARBA" id="ARBA00022801"/>
    </source>
</evidence>
<dbReference type="PANTHER" id="PTHR11207">
    <property type="entry name" value="RIBONUCLEASE III"/>
    <property type="match status" value="1"/>
</dbReference>
<evidence type="ECO:0000313" key="13">
    <source>
        <dbReference type="Proteomes" id="UP000189580"/>
    </source>
</evidence>
<dbReference type="EMBL" id="CP014503">
    <property type="protein sequence ID" value="ANB15540.1"/>
    <property type="molecule type" value="Genomic_DNA"/>
</dbReference>
<evidence type="ECO:0000256" key="7">
    <source>
        <dbReference type="ARBA" id="ARBA00022884"/>
    </source>
</evidence>
<gene>
    <name evidence="12" type="primary">RNT1</name>
    <name evidence="12" type="ORF">AWJ20_3168</name>
</gene>
<dbReference type="Gene3D" id="3.30.160.20">
    <property type="match status" value="2"/>
</dbReference>
<keyword evidence="13" id="KW-1185">Reference proteome</keyword>
<dbReference type="Pfam" id="PF00035">
    <property type="entry name" value="dsrm"/>
    <property type="match status" value="2"/>
</dbReference>
<evidence type="ECO:0000256" key="9">
    <source>
        <dbReference type="SAM" id="MobiDB-lite"/>
    </source>
</evidence>
<feature type="domain" description="DRBM" evidence="10">
    <location>
        <begin position="445"/>
        <end position="503"/>
    </location>
</feature>
<keyword evidence="6" id="KW-0378">Hydrolase</keyword>
<dbReference type="GO" id="GO:0034475">
    <property type="term" value="P:U4 snRNA 3'-end processing"/>
    <property type="evidence" value="ECO:0007669"/>
    <property type="project" value="UniProtKB-ARBA"/>
</dbReference>
<accession>A0A161HHL3</accession>
<dbReference type="CDD" id="cd00593">
    <property type="entry name" value="RIBOc"/>
    <property type="match status" value="1"/>
</dbReference>
<dbReference type="InterPro" id="IPR036389">
    <property type="entry name" value="RNase_III_sf"/>
</dbReference>
<proteinExistence type="inferred from homology"/>
<dbReference type="PROSITE" id="PS50142">
    <property type="entry name" value="RNASE_3_2"/>
    <property type="match status" value="1"/>
</dbReference>
<dbReference type="GO" id="GO:0003723">
    <property type="term" value="F:RNA binding"/>
    <property type="evidence" value="ECO:0007669"/>
    <property type="project" value="UniProtKB-UniRule"/>
</dbReference>
<dbReference type="InterPro" id="IPR011907">
    <property type="entry name" value="RNase_III"/>
</dbReference>
<dbReference type="PROSITE" id="PS50137">
    <property type="entry name" value="DS_RBD"/>
    <property type="match status" value="2"/>
</dbReference>
<dbReference type="Proteomes" id="UP000189580">
    <property type="component" value="Chromosome b"/>
</dbReference>
<evidence type="ECO:0000259" key="10">
    <source>
        <dbReference type="PROSITE" id="PS50137"/>
    </source>
</evidence>
<organism evidence="12 13">
    <name type="scientific">Sugiyamaella lignohabitans</name>
    <dbReference type="NCBI Taxonomy" id="796027"/>
    <lineage>
        <taxon>Eukaryota</taxon>
        <taxon>Fungi</taxon>
        <taxon>Dikarya</taxon>
        <taxon>Ascomycota</taxon>
        <taxon>Saccharomycotina</taxon>
        <taxon>Dipodascomycetes</taxon>
        <taxon>Dipodascales</taxon>
        <taxon>Trichomonascaceae</taxon>
        <taxon>Sugiyamaella</taxon>
    </lineage>
</organism>
<dbReference type="GO" id="GO:0030847">
    <property type="term" value="P:termination of RNA polymerase II transcription, exosome-dependent"/>
    <property type="evidence" value="ECO:0007669"/>
    <property type="project" value="UniProtKB-ARBA"/>
</dbReference>
<dbReference type="PANTHER" id="PTHR11207:SF0">
    <property type="entry name" value="RIBONUCLEASE 3"/>
    <property type="match status" value="1"/>
</dbReference>
<feature type="region of interest" description="Disordered" evidence="9">
    <location>
        <begin position="1"/>
        <end position="44"/>
    </location>
</feature>
<evidence type="ECO:0000313" key="12">
    <source>
        <dbReference type="EMBL" id="ANB15540.1"/>
    </source>
</evidence>
<dbReference type="SUPFAM" id="SSF54768">
    <property type="entry name" value="dsRNA-binding domain-like"/>
    <property type="match status" value="2"/>
</dbReference>
<keyword evidence="5" id="KW-0255">Endonuclease</keyword>
<dbReference type="GO" id="GO:0006364">
    <property type="term" value="P:rRNA processing"/>
    <property type="evidence" value="ECO:0007669"/>
    <property type="project" value="InterPro"/>
</dbReference>
<dbReference type="KEGG" id="slb:AWJ20_3168"/>
<dbReference type="HAMAP" id="MF_00104">
    <property type="entry name" value="RNase_III"/>
    <property type="match status" value="1"/>
</dbReference>
<evidence type="ECO:0000256" key="8">
    <source>
        <dbReference type="PROSITE-ProRule" id="PRU00266"/>
    </source>
</evidence>
<dbReference type="GeneID" id="30035160"/>
<evidence type="ECO:0000256" key="3">
    <source>
        <dbReference type="ARBA" id="ARBA00012177"/>
    </source>
</evidence>
<dbReference type="OrthoDB" id="2392202at2759"/>
<evidence type="ECO:0000259" key="11">
    <source>
        <dbReference type="PROSITE" id="PS50142"/>
    </source>
</evidence>
<dbReference type="EC" id="3.1.26.3" evidence="3"/>
<feature type="compositionally biased region" description="Low complexity" evidence="9">
    <location>
        <begin position="430"/>
        <end position="441"/>
    </location>
</feature>
<dbReference type="RefSeq" id="XP_018738017.1">
    <property type="nucleotide sequence ID" value="XM_018880171.1"/>
</dbReference>
<dbReference type="InterPro" id="IPR014720">
    <property type="entry name" value="dsRBD_dom"/>
</dbReference>
<keyword evidence="7 8" id="KW-0694">RNA-binding</keyword>
<dbReference type="GO" id="GO:0005654">
    <property type="term" value="C:nucleoplasm"/>
    <property type="evidence" value="ECO:0007669"/>
    <property type="project" value="TreeGrafter"/>
</dbReference>
<evidence type="ECO:0000256" key="5">
    <source>
        <dbReference type="ARBA" id="ARBA00022759"/>
    </source>
</evidence>
<dbReference type="AlphaFoldDB" id="A0A161HHL3"/>
<dbReference type="Gene3D" id="1.10.1520.10">
    <property type="entry name" value="Ribonuclease III domain"/>
    <property type="match status" value="1"/>
</dbReference>